<protein>
    <submittedName>
        <fullName evidence="1">Uncharacterized protein</fullName>
    </submittedName>
</protein>
<keyword evidence="2" id="KW-1185">Reference proteome</keyword>
<gene>
    <name evidence="1" type="ORF">GMOD_00007192</name>
</gene>
<proteinExistence type="predicted"/>
<dbReference type="Proteomes" id="UP000265663">
    <property type="component" value="Unassembled WGS sequence"/>
</dbReference>
<evidence type="ECO:0000313" key="2">
    <source>
        <dbReference type="Proteomes" id="UP000265663"/>
    </source>
</evidence>
<dbReference type="AlphaFoldDB" id="A0A3M7MCE4"/>
<reference evidence="1 2" key="1">
    <citation type="journal article" date="2014" name="PLoS ONE">
        <title>De novo Genome Assembly of the Fungal Plant Pathogen Pyrenophora semeniperda.</title>
        <authorList>
            <person name="Soliai M.M."/>
            <person name="Meyer S.E."/>
            <person name="Udall J.A."/>
            <person name="Elzinga D.E."/>
            <person name="Hermansen R.A."/>
            <person name="Bodily P.M."/>
            <person name="Hart A.A."/>
            <person name="Coleman C.E."/>
        </authorList>
    </citation>
    <scope>NUCLEOTIDE SEQUENCE [LARGE SCALE GENOMIC DNA]</scope>
    <source>
        <strain evidence="1 2">CCB06</strain>
        <tissue evidence="1">Mycelium</tissue>
    </source>
</reference>
<organism evidence="1 2">
    <name type="scientific">Pyrenophora seminiperda CCB06</name>
    <dbReference type="NCBI Taxonomy" id="1302712"/>
    <lineage>
        <taxon>Eukaryota</taxon>
        <taxon>Fungi</taxon>
        <taxon>Dikarya</taxon>
        <taxon>Ascomycota</taxon>
        <taxon>Pezizomycotina</taxon>
        <taxon>Dothideomycetes</taxon>
        <taxon>Pleosporomycetidae</taxon>
        <taxon>Pleosporales</taxon>
        <taxon>Pleosporineae</taxon>
        <taxon>Pleosporaceae</taxon>
        <taxon>Pyrenophora</taxon>
    </lineage>
</organism>
<evidence type="ECO:0000313" key="1">
    <source>
        <dbReference type="EMBL" id="RMZ72186.1"/>
    </source>
</evidence>
<dbReference type="OrthoDB" id="10274488at2759"/>
<name>A0A3M7MCE4_9PLEO</name>
<dbReference type="EMBL" id="KE747829">
    <property type="protein sequence ID" value="RMZ72186.1"/>
    <property type="molecule type" value="Genomic_DNA"/>
</dbReference>
<sequence>MGSFGGTHLLLPQHHLRHISFPARAEYCTVSSSLQVNSARIHDRDEYQDYLPQGDRP</sequence>
<accession>A0A3M7MCE4</accession>